<dbReference type="InterPro" id="IPR003749">
    <property type="entry name" value="ThiS/MoaD-like"/>
</dbReference>
<proteinExistence type="inferred from homology"/>
<dbReference type="PANTHER" id="PTHR33359">
    <property type="entry name" value="MOLYBDOPTERIN SYNTHASE SULFUR CARRIER SUBUNIT"/>
    <property type="match status" value="1"/>
</dbReference>
<dbReference type="InterPro" id="IPR044672">
    <property type="entry name" value="MOCS2A"/>
</dbReference>
<name>A0A1H7YZT6_9PAST</name>
<keyword evidence="1" id="KW-0547">Nucleotide-binding</keyword>
<dbReference type="CDD" id="cd00754">
    <property type="entry name" value="Ubl_MoaD"/>
    <property type="match status" value="1"/>
</dbReference>
<evidence type="ECO:0000313" key="7">
    <source>
        <dbReference type="Proteomes" id="UP001224812"/>
    </source>
</evidence>
<dbReference type="EMBL" id="JASAVS010000023">
    <property type="protein sequence ID" value="MDP8086101.1"/>
    <property type="molecule type" value="Genomic_DNA"/>
</dbReference>
<reference evidence="5" key="1">
    <citation type="submission" date="2016-10" db="EMBL/GenBank/DDBJ databases">
        <authorList>
            <person name="de Groot N.N."/>
        </authorList>
    </citation>
    <scope>NUCLEOTIDE SEQUENCE [LARGE SCALE GENOMIC DNA]</scope>
    <source>
        <strain evidence="5">DSM 24204</strain>
    </source>
</reference>
<dbReference type="GO" id="GO:1990133">
    <property type="term" value="C:molybdopterin adenylyltransferase complex"/>
    <property type="evidence" value="ECO:0007669"/>
    <property type="project" value="TreeGrafter"/>
</dbReference>
<dbReference type="Proteomes" id="UP000198883">
    <property type="component" value="Unassembled WGS sequence"/>
</dbReference>
<dbReference type="GeneID" id="83544618"/>
<evidence type="ECO:0000256" key="3">
    <source>
        <dbReference type="ARBA" id="ARBA00024247"/>
    </source>
</evidence>
<dbReference type="Proteomes" id="UP001224812">
    <property type="component" value="Unassembled WGS sequence"/>
</dbReference>
<evidence type="ECO:0000256" key="1">
    <source>
        <dbReference type="ARBA" id="ARBA00022741"/>
    </source>
</evidence>
<dbReference type="STRING" id="97481.SAMN05444853_12114"/>
<dbReference type="EMBL" id="FOBN01000021">
    <property type="protein sequence ID" value="SEM50848.1"/>
    <property type="molecule type" value="Genomic_DNA"/>
</dbReference>
<protein>
    <recommendedName>
        <fullName evidence="3">Molybdopterin synthase sulfur carrier subunit</fullName>
    </recommendedName>
</protein>
<dbReference type="GO" id="GO:0006777">
    <property type="term" value="P:Mo-molybdopterin cofactor biosynthetic process"/>
    <property type="evidence" value="ECO:0007669"/>
    <property type="project" value="InterPro"/>
</dbReference>
<sequence length="85" mass="9476">MSVSNNTFKILYFAVFQEKANKAEEIRPLSDNLTAEMLFSNICTELGVELSQKQVRVSVNHQFTAWDTVIMPNDIVAFIPPVAGG</sequence>
<comment type="similarity">
    <text evidence="2">Belongs to the MoaD family.</text>
</comment>
<reference evidence="6" key="2">
    <citation type="submission" date="2016-10" db="EMBL/GenBank/DDBJ databases">
        <authorList>
            <person name="Varghese N."/>
            <person name="Submissions S."/>
        </authorList>
    </citation>
    <scope>NUCLEOTIDE SEQUENCE [LARGE SCALE GENOMIC DNA]</scope>
    <source>
        <strain evidence="6">DSM 24204</strain>
    </source>
</reference>
<dbReference type="SUPFAM" id="SSF54285">
    <property type="entry name" value="MoaD/ThiS"/>
    <property type="match status" value="1"/>
</dbReference>
<reference evidence="4 7" key="3">
    <citation type="journal article" date="2023" name="Front. Microbiol.">
        <title>Phylogeography and host specificity of Pasteurellaceae pathogenic to sea-farmed fish in the north-east Atlantic.</title>
        <authorList>
            <person name="Gulla S."/>
            <person name="Colquhoun D.J."/>
            <person name="Olsen A.B."/>
            <person name="Spilsberg B."/>
            <person name="Lagesen K."/>
            <person name="Aakesson C.P."/>
            <person name="Strom S."/>
            <person name="Manji F."/>
            <person name="Birkbeck T.H."/>
            <person name="Nilsen H.K."/>
        </authorList>
    </citation>
    <scope>NUCLEOTIDE SEQUENCE [LARGE SCALE GENOMIC DNA]</scope>
    <source>
        <strain evidence="4 7">VIO11850</strain>
    </source>
</reference>
<accession>A0A1H7YZT6</accession>
<evidence type="ECO:0000313" key="6">
    <source>
        <dbReference type="Proteomes" id="UP000198883"/>
    </source>
</evidence>
<dbReference type="Gene3D" id="3.10.20.30">
    <property type="match status" value="1"/>
</dbReference>
<evidence type="ECO:0000256" key="2">
    <source>
        <dbReference type="ARBA" id="ARBA00024200"/>
    </source>
</evidence>
<gene>
    <name evidence="4" type="ORF">QJT92_09250</name>
    <name evidence="5" type="ORF">SAMN05444853_12114</name>
</gene>
<dbReference type="RefSeq" id="WP_090922716.1">
    <property type="nucleotide sequence ID" value="NZ_CP016180.1"/>
</dbReference>
<dbReference type="InterPro" id="IPR012675">
    <property type="entry name" value="Beta-grasp_dom_sf"/>
</dbReference>
<dbReference type="InterPro" id="IPR016155">
    <property type="entry name" value="Mopterin_synth/thiamin_S_b"/>
</dbReference>
<dbReference type="OrthoDB" id="9801945at2"/>
<organism evidence="5 6">
    <name type="scientific">Phocoenobacter skyensis</name>
    <dbReference type="NCBI Taxonomy" id="97481"/>
    <lineage>
        <taxon>Bacteria</taxon>
        <taxon>Pseudomonadati</taxon>
        <taxon>Pseudomonadota</taxon>
        <taxon>Gammaproteobacteria</taxon>
        <taxon>Pasteurellales</taxon>
        <taxon>Pasteurellaceae</taxon>
        <taxon>Phocoenobacter</taxon>
    </lineage>
</organism>
<dbReference type="AlphaFoldDB" id="A0A1H7YZT6"/>
<dbReference type="GO" id="GO:0000166">
    <property type="term" value="F:nucleotide binding"/>
    <property type="evidence" value="ECO:0007669"/>
    <property type="project" value="UniProtKB-KW"/>
</dbReference>
<dbReference type="PANTHER" id="PTHR33359:SF1">
    <property type="entry name" value="MOLYBDOPTERIN SYNTHASE SULFUR CARRIER SUBUNIT"/>
    <property type="match status" value="1"/>
</dbReference>
<keyword evidence="7" id="KW-1185">Reference proteome</keyword>
<dbReference type="Pfam" id="PF02597">
    <property type="entry name" value="ThiS"/>
    <property type="match status" value="1"/>
</dbReference>
<evidence type="ECO:0000313" key="5">
    <source>
        <dbReference type="EMBL" id="SEM50848.1"/>
    </source>
</evidence>
<evidence type="ECO:0000313" key="4">
    <source>
        <dbReference type="EMBL" id="MDP8086101.1"/>
    </source>
</evidence>